<accession>A0ABP3RXS9</accession>
<evidence type="ECO:0000313" key="1">
    <source>
        <dbReference type="EMBL" id="GAA0616730.1"/>
    </source>
</evidence>
<comment type="caution">
    <text evidence="1">The sequence shown here is derived from an EMBL/GenBank/DDBJ whole genome shotgun (WGS) entry which is preliminary data.</text>
</comment>
<name>A0ABP3RXS9_9ACTN</name>
<dbReference type="Proteomes" id="UP001500957">
    <property type="component" value="Unassembled WGS sequence"/>
</dbReference>
<dbReference type="RefSeq" id="WP_344603906.1">
    <property type="nucleotide sequence ID" value="NZ_BAAAHE010000014.1"/>
</dbReference>
<evidence type="ECO:0000313" key="2">
    <source>
        <dbReference type="Proteomes" id="UP001500957"/>
    </source>
</evidence>
<sequence length="321" mass="35976">MGRQNHPVRPSGRFGFQPVGGMVSPDGHSQWGSILGLPMNMAYAYGTLRAEDGTYWWPIRGSYETVSRRMHLSEARDAVDFVWAPEGEACDVGPVVTEKRDGWTGTWRADGSPVLATNGPEFRWTEPGFLDVHGELVGPAIQFYMPDANEPLVYTSRLFRGSGTIKGQPVRGLFYHDSMHMPADQDFIRSAYITDLQAAWVAFATEFDDGTVHAGHLVWGTEGFDILLIHRTDGESLVLRDLDVAVRISGDYPVEVRYSGGGETWIWTAHPKGYRDPIRADLPEGHRRIQGWVVREGETRRPVHTEALMETYNGRLTDVLM</sequence>
<reference evidence="2" key="1">
    <citation type="journal article" date="2019" name="Int. J. Syst. Evol. Microbiol.">
        <title>The Global Catalogue of Microorganisms (GCM) 10K type strain sequencing project: providing services to taxonomists for standard genome sequencing and annotation.</title>
        <authorList>
            <consortium name="The Broad Institute Genomics Platform"/>
            <consortium name="The Broad Institute Genome Sequencing Center for Infectious Disease"/>
            <person name="Wu L."/>
            <person name="Ma J."/>
        </authorList>
    </citation>
    <scope>NUCLEOTIDE SEQUENCE [LARGE SCALE GENOMIC DNA]</scope>
    <source>
        <strain evidence="2">JCM 10671</strain>
    </source>
</reference>
<keyword evidence="2" id="KW-1185">Reference proteome</keyword>
<proteinExistence type="predicted"/>
<gene>
    <name evidence="1" type="ORF">GCM10009547_18540</name>
</gene>
<protein>
    <submittedName>
        <fullName evidence="1">Uncharacterized protein</fullName>
    </submittedName>
</protein>
<dbReference type="EMBL" id="BAAAHE010000014">
    <property type="protein sequence ID" value="GAA0616730.1"/>
    <property type="molecule type" value="Genomic_DNA"/>
</dbReference>
<organism evidence="1 2">
    <name type="scientific">Sporichthya brevicatena</name>
    <dbReference type="NCBI Taxonomy" id="171442"/>
    <lineage>
        <taxon>Bacteria</taxon>
        <taxon>Bacillati</taxon>
        <taxon>Actinomycetota</taxon>
        <taxon>Actinomycetes</taxon>
        <taxon>Sporichthyales</taxon>
        <taxon>Sporichthyaceae</taxon>
        <taxon>Sporichthya</taxon>
    </lineage>
</organism>